<reference evidence="2" key="1">
    <citation type="journal article" date="2019" name="Int. J. Syst. Evol. Microbiol.">
        <title>The Global Catalogue of Microorganisms (GCM) 10K type strain sequencing project: providing services to taxonomists for standard genome sequencing and annotation.</title>
        <authorList>
            <consortium name="The Broad Institute Genomics Platform"/>
            <consortium name="The Broad Institute Genome Sequencing Center for Infectious Disease"/>
            <person name="Wu L."/>
            <person name="Ma J."/>
        </authorList>
    </citation>
    <scope>NUCLEOTIDE SEQUENCE [LARGE SCALE GENOMIC DNA]</scope>
    <source>
        <strain evidence="2">CCM 7282</strain>
    </source>
</reference>
<dbReference type="EMBL" id="BMCJ01000004">
    <property type="protein sequence ID" value="GGC93788.1"/>
    <property type="molecule type" value="Genomic_DNA"/>
</dbReference>
<accession>A0ABQ1P9D5</accession>
<evidence type="ECO:0000313" key="2">
    <source>
        <dbReference type="Proteomes" id="UP000619534"/>
    </source>
</evidence>
<evidence type="ECO:0000313" key="1">
    <source>
        <dbReference type="EMBL" id="GGC93788.1"/>
    </source>
</evidence>
<comment type="caution">
    <text evidence="1">The sequence shown here is derived from an EMBL/GenBank/DDBJ whole genome shotgun (WGS) entry which is preliminary data.</text>
</comment>
<proteinExistence type="predicted"/>
<organism evidence="1 2">
    <name type="scientific">Thalassobacillus devorans</name>
    <dbReference type="NCBI Taxonomy" id="279813"/>
    <lineage>
        <taxon>Bacteria</taxon>
        <taxon>Bacillati</taxon>
        <taxon>Bacillota</taxon>
        <taxon>Bacilli</taxon>
        <taxon>Bacillales</taxon>
        <taxon>Bacillaceae</taxon>
        <taxon>Thalassobacillus</taxon>
    </lineage>
</organism>
<sequence>MEHFFTYDSRLGISVPELPRSFSSYSIEQQAIILAEWENHRGAIPDRVKELEREIDQCLYKLNREEDFEASCRLNNQISEFASTINDLWIWYRTNPHITSSKNNEKALPIK</sequence>
<gene>
    <name evidence="1" type="ORF">GCM10007216_25670</name>
</gene>
<dbReference type="Proteomes" id="UP000619534">
    <property type="component" value="Unassembled WGS sequence"/>
</dbReference>
<keyword evidence="2" id="KW-1185">Reference proteome</keyword>
<dbReference type="RefSeq" id="WP_062447317.1">
    <property type="nucleotide sequence ID" value="NZ_BMCJ01000004.1"/>
</dbReference>
<protein>
    <submittedName>
        <fullName evidence="1">Uncharacterized protein</fullName>
    </submittedName>
</protein>
<name>A0ABQ1P9D5_9BACI</name>